<keyword evidence="4 7" id="KW-0472">Membrane</keyword>
<dbReference type="InterPro" id="IPR052337">
    <property type="entry name" value="SAT4-like"/>
</dbReference>
<comment type="caution">
    <text evidence="9">The sequence shown here is derived from an EMBL/GenBank/DDBJ whole genome shotgun (WGS) entry which is preliminary data.</text>
</comment>
<dbReference type="HOGENOM" id="CLU_028200_3_4_1"/>
<dbReference type="EMBL" id="AZNF01000006">
    <property type="protein sequence ID" value="KID65599.1"/>
    <property type="molecule type" value="Genomic_DNA"/>
</dbReference>
<dbReference type="AlphaFoldDB" id="A0A0B4GBD5"/>
<evidence type="ECO:0000256" key="5">
    <source>
        <dbReference type="ARBA" id="ARBA00038359"/>
    </source>
</evidence>
<gene>
    <name evidence="9" type="ORF">MAN_05258</name>
</gene>
<feature type="non-terminal residue" evidence="9">
    <location>
        <position position="1"/>
    </location>
</feature>
<comment type="subcellular location">
    <subcellularLocation>
        <location evidence="1">Membrane</location>
        <topology evidence="1">Multi-pass membrane protein</topology>
    </subcellularLocation>
</comment>
<feature type="compositionally biased region" description="Basic and acidic residues" evidence="6">
    <location>
        <begin position="329"/>
        <end position="374"/>
    </location>
</feature>
<evidence type="ECO:0000256" key="4">
    <source>
        <dbReference type="ARBA" id="ARBA00023136"/>
    </source>
</evidence>
<name>A0A0B4GBD5_METAF</name>
<protein>
    <submittedName>
        <fullName evidence="9">Cation-transporting ATPase 4</fullName>
    </submittedName>
</protein>
<feature type="transmembrane region" description="Helical" evidence="7">
    <location>
        <begin position="12"/>
        <end position="30"/>
    </location>
</feature>
<feature type="transmembrane region" description="Helical" evidence="7">
    <location>
        <begin position="177"/>
        <end position="199"/>
    </location>
</feature>
<evidence type="ECO:0000313" key="9">
    <source>
        <dbReference type="EMBL" id="KID65599.1"/>
    </source>
</evidence>
<evidence type="ECO:0000256" key="6">
    <source>
        <dbReference type="SAM" id="MobiDB-lite"/>
    </source>
</evidence>
<evidence type="ECO:0000259" key="8">
    <source>
        <dbReference type="Pfam" id="PF20684"/>
    </source>
</evidence>
<accession>A0A0B4GBD5</accession>
<sequence length="381" mass="42090">MADDRGPQMMGVIVALFVTSIISGALRFYTHGVIIKRFFAEDYLTVAALASQLLYTAYTTVGILGVTHGLGKHNVDVPPEDRPTAILYRWLASLFYIVISLLTKWIVGLFLLRICPHRRWRQITIWTILASVTVFSIMFFFFAFFACQPVQYQWTRYNPVPATGTCNATAFATVTTYIAAVLNIIADWVLPALPASLVWKSQIEPPVKASIIALLCLGSTASIATIVRIPYADGILNSPDYLYTFTDLGIWSTVEIGVALTASNLATLKPLMRKLRIFSSMSGITQYGSRSRQPTGGANGASARTAPSRSKSFISGNHQVVITGAASSRDSRGPRWNRKESMELELVDRREEQGTSSESKSDFEKSRDDSHSGDRPAWQNV</sequence>
<dbReference type="InterPro" id="IPR049326">
    <property type="entry name" value="Rhodopsin_dom_fungi"/>
</dbReference>
<evidence type="ECO:0000256" key="2">
    <source>
        <dbReference type="ARBA" id="ARBA00022692"/>
    </source>
</evidence>
<dbReference type="Proteomes" id="UP000031186">
    <property type="component" value="Unassembled WGS sequence"/>
</dbReference>
<evidence type="ECO:0000256" key="3">
    <source>
        <dbReference type="ARBA" id="ARBA00022989"/>
    </source>
</evidence>
<evidence type="ECO:0000256" key="7">
    <source>
        <dbReference type="SAM" id="Phobius"/>
    </source>
</evidence>
<comment type="similarity">
    <text evidence="5">Belongs to the SAT4 family.</text>
</comment>
<feature type="domain" description="Rhodopsin" evidence="8">
    <location>
        <begin position="26"/>
        <end position="274"/>
    </location>
</feature>
<keyword evidence="2 7" id="KW-0812">Transmembrane</keyword>
<feature type="transmembrane region" description="Helical" evidence="7">
    <location>
        <begin position="211"/>
        <end position="229"/>
    </location>
</feature>
<feature type="transmembrane region" description="Helical" evidence="7">
    <location>
        <begin position="42"/>
        <end position="66"/>
    </location>
</feature>
<dbReference type="Pfam" id="PF20684">
    <property type="entry name" value="Fung_rhodopsin"/>
    <property type="match status" value="1"/>
</dbReference>
<feature type="region of interest" description="Disordered" evidence="6">
    <location>
        <begin position="323"/>
        <end position="381"/>
    </location>
</feature>
<organism evidence="9 10">
    <name type="scientific">Metarhizium anisopliae (strain ARSEF 549)</name>
    <dbReference type="NCBI Taxonomy" id="3151832"/>
    <lineage>
        <taxon>Eukaryota</taxon>
        <taxon>Fungi</taxon>
        <taxon>Dikarya</taxon>
        <taxon>Ascomycota</taxon>
        <taxon>Pezizomycotina</taxon>
        <taxon>Sordariomycetes</taxon>
        <taxon>Hypocreomycetidae</taxon>
        <taxon>Hypocreales</taxon>
        <taxon>Clavicipitaceae</taxon>
        <taxon>Metarhizium</taxon>
    </lineage>
</organism>
<evidence type="ECO:0000256" key="1">
    <source>
        <dbReference type="ARBA" id="ARBA00004141"/>
    </source>
</evidence>
<keyword evidence="3 7" id="KW-1133">Transmembrane helix</keyword>
<keyword evidence="10" id="KW-1185">Reference proteome</keyword>
<feature type="transmembrane region" description="Helical" evidence="7">
    <location>
        <begin position="249"/>
        <end position="268"/>
    </location>
</feature>
<proteinExistence type="inferred from homology"/>
<evidence type="ECO:0000313" key="10">
    <source>
        <dbReference type="Proteomes" id="UP000031186"/>
    </source>
</evidence>
<dbReference type="GO" id="GO:0016020">
    <property type="term" value="C:membrane"/>
    <property type="evidence" value="ECO:0007669"/>
    <property type="project" value="UniProtKB-SubCell"/>
</dbReference>
<dbReference type="PANTHER" id="PTHR33048:SF96">
    <property type="entry name" value="INTEGRAL MEMBRANE PROTEIN"/>
    <property type="match status" value="1"/>
</dbReference>
<reference evidence="9 10" key="1">
    <citation type="journal article" date="2014" name="Proc. Natl. Acad. Sci. U.S.A.">
        <title>Trajectory and genomic determinants of fungal-pathogen speciation and host adaptation.</title>
        <authorList>
            <person name="Hu X."/>
            <person name="Xiao G."/>
            <person name="Zheng P."/>
            <person name="Shang Y."/>
            <person name="Su Y."/>
            <person name="Zhang X."/>
            <person name="Liu X."/>
            <person name="Zhan S."/>
            <person name="St Leger R.J."/>
            <person name="Wang C."/>
        </authorList>
    </citation>
    <scope>NUCLEOTIDE SEQUENCE [LARGE SCALE GENOMIC DNA]</scope>
    <source>
        <strain evidence="9 10">ARSEF 549</strain>
    </source>
</reference>
<dbReference type="PANTHER" id="PTHR33048">
    <property type="entry name" value="PTH11-LIKE INTEGRAL MEMBRANE PROTEIN (AFU_ORTHOLOGUE AFUA_5G11245)"/>
    <property type="match status" value="1"/>
</dbReference>
<dbReference type="VEuPathDB" id="FungiDB:MAN_05258"/>
<feature type="transmembrane region" description="Helical" evidence="7">
    <location>
        <begin position="123"/>
        <end position="146"/>
    </location>
</feature>
<feature type="region of interest" description="Disordered" evidence="6">
    <location>
        <begin position="286"/>
        <end position="310"/>
    </location>
</feature>
<feature type="transmembrane region" description="Helical" evidence="7">
    <location>
        <begin position="86"/>
        <end position="111"/>
    </location>
</feature>
<dbReference type="OrthoDB" id="3936451at2759"/>
<feature type="compositionally biased region" description="Polar residues" evidence="6">
    <location>
        <begin position="286"/>
        <end position="296"/>
    </location>
</feature>